<dbReference type="Proteomes" id="UP001358586">
    <property type="component" value="Chromosome 12"/>
</dbReference>
<accession>A0ABR0MP81</accession>
<evidence type="ECO:0000313" key="3">
    <source>
        <dbReference type="Proteomes" id="UP001358586"/>
    </source>
</evidence>
<dbReference type="EMBL" id="JARKNE010000012">
    <property type="protein sequence ID" value="KAK5775676.1"/>
    <property type="molecule type" value="Genomic_DNA"/>
</dbReference>
<evidence type="ECO:0000256" key="1">
    <source>
        <dbReference type="SAM" id="MobiDB-lite"/>
    </source>
</evidence>
<name>A0ABR0MP81_GOSAR</name>
<feature type="compositionally biased region" description="Basic residues" evidence="1">
    <location>
        <begin position="1"/>
        <end position="12"/>
    </location>
</feature>
<feature type="region of interest" description="Disordered" evidence="1">
    <location>
        <begin position="1"/>
        <end position="21"/>
    </location>
</feature>
<proteinExistence type="predicted"/>
<gene>
    <name evidence="2" type="ORF">PVK06_043596</name>
</gene>
<comment type="caution">
    <text evidence="2">The sequence shown here is derived from an EMBL/GenBank/DDBJ whole genome shotgun (WGS) entry which is preliminary data.</text>
</comment>
<organism evidence="2 3">
    <name type="scientific">Gossypium arboreum</name>
    <name type="common">Tree cotton</name>
    <name type="synonym">Gossypium nanking</name>
    <dbReference type="NCBI Taxonomy" id="29729"/>
    <lineage>
        <taxon>Eukaryota</taxon>
        <taxon>Viridiplantae</taxon>
        <taxon>Streptophyta</taxon>
        <taxon>Embryophyta</taxon>
        <taxon>Tracheophyta</taxon>
        <taxon>Spermatophyta</taxon>
        <taxon>Magnoliopsida</taxon>
        <taxon>eudicotyledons</taxon>
        <taxon>Gunneridae</taxon>
        <taxon>Pentapetalae</taxon>
        <taxon>rosids</taxon>
        <taxon>malvids</taxon>
        <taxon>Malvales</taxon>
        <taxon>Malvaceae</taxon>
        <taxon>Malvoideae</taxon>
        <taxon>Gossypium</taxon>
    </lineage>
</organism>
<keyword evidence="3" id="KW-1185">Reference proteome</keyword>
<evidence type="ECO:0000313" key="2">
    <source>
        <dbReference type="EMBL" id="KAK5775676.1"/>
    </source>
</evidence>
<reference evidence="2 3" key="1">
    <citation type="submission" date="2023-03" db="EMBL/GenBank/DDBJ databases">
        <title>WGS of Gossypium arboreum.</title>
        <authorList>
            <person name="Yu D."/>
        </authorList>
    </citation>
    <scope>NUCLEOTIDE SEQUENCE [LARGE SCALE GENOMIC DNA]</scope>
    <source>
        <tissue evidence="2">Leaf</tissue>
    </source>
</reference>
<protein>
    <submittedName>
        <fullName evidence="2">Uncharacterized protein</fullName>
    </submittedName>
</protein>
<sequence length="150" mass="16781">MVKTRGSVRKASKSVEEHASSATAFCKSESPRLVQKKELQTGIVPCDGEEVLENKGPINEAFIERMTCGKDMPMLKERKLLLKKKKKKLLKMKKKKEEEDSIVNIFTAPEFVGANIDNLEREGVRPAEIAEVTSKEQCNSLAIVVYTGQL</sequence>